<feature type="region of interest" description="Disordered" evidence="1">
    <location>
        <begin position="24"/>
        <end position="64"/>
    </location>
</feature>
<name>A0A9P6BVJ4_9AGAR</name>
<sequence>MDCGDDPGDEDWIPPKLKWKRAQRMKGCGNEGEDLADSVARTPDSEPSYLGTQLLVGPEGDGNGNPTYLGTLDLDEEMETVGDCESNVDDYQDWEDELEETVIPEQNVFEQLPMEKQGGDHAHSLLKDGAVHSVAQTWLSEQPNGMLGWFHTIVRKGVYMDGHKRDNVVEYWNTVFLPKMEFEKQMAHYIPDASGAAWLPEGKQPLWKKGRG</sequence>
<protein>
    <submittedName>
        <fullName evidence="2">Uncharacterized protein</fullName>
    </submittedName>
</protein>
<proteinExistence type="predicted"/>
<dbReference type="EMBL" id="MU153284">
    <property type="protein sequence ID" value="KAF9439839.1"/>
    <property type="molecule type" value="Genomic_DNA"/>
</dbReference>
<dbReference type="Proteomes" id="UP000807342">
    <property type="component" value="Unassembled WGS sequence"/>
</dbReference>
<gene>
    <name evidence="2" type="ORF">P691DRAFT_784600</name>
</gene>
<evidence type="ECO:0000256" key="1">
    <source>
        <dbReference type="SAM" id="MobiDB-lite"/>
    </source>
</evidence>
<keyword evidence="3" id="KW-1185">Reference proteome</keyword>
<dbReference type="AlphaFoldDB" id="A0A9P6BVJ4"/>
<reference evidence="2" key="1">
    <citation type="submission" date="2020-11" db="EMBL/GenBank/DDBJ databases">
        <authorList>
            <consortium name="DOE Joint Genome Institute"/>
            <person name="Ahrendt S."/>
            <person name="Riley R."/>
            <person name="Andreopoulos W."/>
            <person name="Labutti K."/>
            <person name="Pangilinan J."/>
            <person name="Ruiz-Duenas F.J."/>
            <person name="Barrasa J.M."/>
            <person name="Sanchez-Garcia M."/>
            <person name="Camarero S."/>
            <person name="Miyauchi S."/>
            <person name="Serrano A."/>
            <person name="Linde D."/>
            <person name="Babiker R."/>
            <person name="Drula E."/>
            <person name="Ayuso-Fernandez I."/>
            <person name="Pacheco R."/>
            <person name="Padilla G."/>
            <person name="Ferreira P."/>
            <person name="Barriuso J."/>
            <person name="Kellner H."/>
            <person name="Castanera R."/>
            <person name="Alfaro M."/>
            <person name="Ramirez L."/>
            <person name="Pisabarro A.G."/>
            <person name="Kuo A."/>
            <person name="Tritt A."/>
            <person name="Lipzen A."/>
            <person name="He G."/>
            <person name="Yan M."/>
            <person name="Ng V."/>
            <person name="Cullen D."/>
            <person name="Martin F."/>
            <person name="Rosso M.-N."/>
            <person name="Henrissat B."/>
            <person name="Hibbett D."/>
            <person name="Martinez A.T."/>
            <person name="Grigoriev I.V."/>
        </authorList>
    </citation>
    <scope>NUCLEOTIDE SEQUENCE</scope>
    <source>
        <strain evidence="2">MF-IS2</strain>
    </source>
</reference>
<evidence type="ECO:0000313" key="2">
    <source>
        <dbReference type="EMBL" id="KAF9439839.1"/>
    </source>
</evidence>
<dbReference type="OrthoDB" id="6511194at2759"/>
<organism evidence="2 3">
    <name type="scientific">Macrolepiota fuliginosa MF-IS2</name>
    <dbReference type="NCBI Taxonomy" id="1400762"/>
    <lineage>
        <taxon>Eukaryota</taxon>
        <taxon>Fungi</taxon>
        <taxon>Dikarya</taxon>
        <taxon>Basidiomycota</taxon>
        <taxon>Agaricomycotina</taxon>
        <taxon>Agaricomycetes</taxon>
        <taxon>Agaricomycetidae</taxon>
        <taxon>Agaricales</taxon>
        <taxon>Agaricineae</taxon>
        <taxon>Agaricaceae</taxon>
        <taxon>Macrolepiota</taxon>
    </lineage>
</organism>
<evidence type="ECO:0000313" key="3">
    <source>
        <dbReference type="Proteomes" id="UP000807342"/>
    </source>
</evidence>
<accession>A0A9P6BVJ4</accession>
<comment type="caution">
    <text evidence="2">The sequence shown here is derived from an EMBL/GenBank/DDBJ whole genome shotgun (WGS) entry which is preliminary data.</text>
</comment>